<feature type="domain" description="Ground-like" evidence="1">
    <location>
        <begin position="23"/>
        <end position="88"/>
    </location>
</feature>
<dbReference type="Pfam" id="PF04155">
    <property type="entry name" value="Ground-like"/>
    <property type="match status" value="1"/>
</dbReference>
<proteinExistence type="predicted"/>
<sequence>MFQAATEAEKREALTFVSNDDASKCNSEDLKKILQENMKPEATESIAAIKETMKAQTDFIVLCDKKATPFVADTDDYCQVETNDLVCTILQNNVKHIEEHKEEEKHEKKMH</sequence>
<reference evidence="2 3" key="1">
    <citation type="journal article" date="2017" name="Curr. Biol.">
        <title>Genome architecture and evolution of a unichromosomal asexual nematode.</title>
        <authorList>
            <person name="Fradin H."/>
            <person name="Zegar C."/>
            <person name="Gutwein M."/>
            <person name="Lucas J."/>
            <person name="Kovtun M."/>
            <person name="Corcoran D."/>
            <person name="Baugh L.R."/>
            <person name="Kiontke K."/>
            <person name="Gunsalus K."/>
            <person name="Fitch D.H."/>
            <person name="Piano F."/>
        </authorList>
    </citation>
    <scope>NUCLEOTIDE SEQUENCE [LARGE SCALE GENOMIC DNA]</scope>
    <source>
        <strain evidence="2">PF1309</strain>
    </source>
</reference>
<dbReference type="InterPro" id="IPR007284">
    <property type="entry name" value="Ground-like_dom"/>
</dbReference>
<name>A0A2A2LNM8_9BILA</name>
<evidence type="ECO:0000313" key="3">
    <source>
        <dbReference type="Proteomes" id="UP000218231"/>
    </source>
</evidence>
<keyword evidence="3" id="KW-1185">Reference proteome</keyword>
<dbReference type="STRING" id="2018661.A0A2A2LNM8"/>
<protein>
    <recommendedName>
        <fullName evidence="1">Ground-like domain-containing protein</fullName>
    </recommendedName>
</protein>
<evidence type="ECO:0000259" key="1">
    <source>
        <dbReference type="Pfam" id="PF04155"/>
    </source>
</evidence>
<dbReference type="EMBL" id="LIAE01006546">
    <property type="protein sequence ID" value="PAV87842.1"/>
    <property type="molecule type" value="Genomic_DNA"/>
</dbReference>
<accession>A0A2A2LNM8</accession>
<gene>
    <name evidence="2" type="ORF">WR25_06078</name>
</gene>
<evidence type="ECO:0000313" key="2">
    <source>
        <dbReference type="EMBL" id="PAV87842.1"/>
    </source>
</evidence>
<dbReference type="OrthoDB" id="5865457at2759"/>
<dbReference type="AlphaFoldDB" id="A0A2A2LNM8"/>
<organism evidence="2 3">
    <name type="scientific">Diploscapter pachys</name>
    <dbReference type="NCBI Taxonomy" id="2018661"/>
    <lineage>
        <taxon>Eukaryota</taxon>
        <taxon>Metazoa</taxon>
        <taxon>Ecdysozoa</taxon>
        <taxon>Nematoda</taxon>
        <taxon>Chromadorea</taxon>
        <taxon>Rhabditida</taxon>
        <taxon>Rhabditina</taxon>
        <taxon>Rhabditomorpha</taxon>
        <taxon>Rhabditoidea</taxon>
        <taxon>Rhabditidae</taxon>
        <taxon>Diploscapter</taxon>
    </lineage>
</organism>
<dbReference type="Proteomes" id="UP000218231">
    <property type="component" value="Unassembled WGS sequence"/>
</dbReference>
<comment type="caution">
    <text evidence="2">The sequence shown here is derived from an EMBL/GenBank/DDBJ whole genome shotgun (WGS) entry which is preliminary data.</text>
</comment>